<evidence type="ECO:0000313" key="4">
    <source>
        <dbReference type="EMBL" id="GAA0252584.1"/>
    </source>
</evidence>
<evidence type="ECO:0000259" key="3">
    <source>
        <dbReference type="PROSITE" id="PS50975"/>
    </source>
</evidence>
<dbReference type="Pfam" id="PF08443">
    <property type="entry name" value="RimK"/>
    <property type="match status" value="1"/>
</dbReference>
<dbReference type="InterPro" id="IPR013815">
    <property type="entry name" value="ATP_grasp_subdomain_1"/>
</dbReference>
<keyword evidence="1" id="KW-0067">ATP-binding</keyword>
<name>A0ABN0UJK1_9PSEU</name>
<proteinExistence type="predicted"/>
<keyword evidence="1" id="KW-0547">Nucleotide-binding</keyword>
<dbReference type="SUPFAM" id="SSF56059">
    <property type="entry name" value="Glutathione synthetase ATP-binding domain-like"/>
    <property type="match status" value="1"/>
</dbReference>
<reference evidence="4 5" key="1">
    <citation type="journal article" date="2019" name="Int. J. Syst. Evol. Microbiol.">
        <title>The Global Catalogue of Microorganisms (GCM) 10K type strain sequencing project: providing services to taxonomists for standard genome sequencing and annotation.</title>
        <authorList>
            <consortium name="The Broad Institute Genomics Platform"/>
            <consortium name="The Broad Institute Genome Sequencing Center for Infectious Disease"/>
            <person name="Wu L."/>
            <person name="Ma J."/>
        </authorList>
    </citation>
    <scope>NUCLEOTIDE SEQUENCE [LARGE SCALE GENOMIC DNA]</scope>
    <source>
        <strain evidence="4 5">JCM 3380</strain>
    </source>
</reference>
<dbReference type="InterPro" id="IPR011761">
    <property type="entry name" value="ATP-grasp"/>
</dbReference>
<dbReference type="EMBL" id="BAAABU010000020">
    <property type="protein sequence ID" value="GAA0252584.1"/>
    <property type="molecule type" value="Genomic_DNA"/>
</dbReference>
<evidence type="ECO:0000313" key="5">
    <source>
        <dbReference type="Proteomes" id="UP001500416"/>
    </source>
</evidence>
<protein>
    <recommendedName>
        <fullName evidence="3">ATP-grasp domain-containing protein</fullName>
    </recommendedName>
</protein>
<dbReference type="Gene3D" id="3.30.1490.20">
    <property type="entry name" value="ATP-grasp fold, A domain"/>
    <property type="match status" value="1"/>
</dbReference>
<feature type="region of interest" description="Disordered" evidence="2">
    <location>
        <begin position="278"/>
        <end position="302"/>
    </location>
</feature>
<dbReference type="PANTHER" id="PTHR21621:SF0">
    <property type="entry name" value="BETA-CITRYLGLUTAMATE SYNTHASE B-RELATED"/>
    <property type="match status" value="1"/>
</dbReference>
<accession>A0ABN0UJK1</accession>
<organism evidence="4 5">
    <name type="scientific">Saccharothrix mutabilis subsp. mutabilis</name>
    <dbReference type="NCBI Taxonomy" id="66855"/>
    <lineage>
        <taxon>Bacteria</taxon>
        <taxon>Bacillati</taxon>
        <taxon>Actinomycetota</taxon>
        <taxon>Actinomycetes</taxon>
        <taxon>Pseudonocardiales</taxon>
        <taxon>Pseudonocardiaceae</taxon>
        <taxon>Saccharothrix</taxon>
    </lineage>
</organism>
<evidence type="ECO:0000256" key="1">
    <source>
        <dbReference type="PROSITE-ProRule" id="PRU00409"/>
    </source>
</evidence>
<dbReference type="Gene3D" id="3.30.470.20">
    <property type="entry name" value="ATP-grasp fold, B domain"/>
    <property type="match status" value="1"/>
</dbReference>
<sequence length="344" mass="34017">MDGRFPQTGLRHFVTQVEQACAEHGAKVRWHSDHWVAEVLADDRRFLVIGQVFPLNTASAAQVATDKVATAGLLADRGVPVVPHHLLRFATDRDPVALTTKLVGLPAVLKPHRESSGVDVLRARDETEARAGLAHLAGRYRAIAVSPLLPIEDEFRLVVLDGEVLLVYRKAIAPGEWRHNLKFGARPDLDVPADRAAALGPLALAAMRALELRFASVDVVWVAGRPLVLEVNSGVSLEHFSQAGPRHRDLAAEVYRTAIRACLASTEVGGAGGGGAGGGGGGAGGGGGGASGGAAGGGGAGGGAGGGGVGGGGVGGGGVGGGGVGGGSAGGGGAGGGGAGLTAG</sequence>
<gene>
    <name evidence="4" type="ORF">GCM10010492_61420</name>
</gene>
<feature type="domain" description="ATP-grasp" evidence="3">
    <location>
        <begin position="71"/>
        <end position="263"/>
    </location>
</feature>
<evidence type="ECO:0000256" key="2">
    <source>
        <dbReference type="SAM" id="MobiDB-lite"/>
    </source>
</evidence>
<dbReference type="PROSITE" id="PS50975">
    <property type="entry name" value="ATP_GRASP"/>
    <property type="match status" value="1"/>
</dbReference>
<dbReference type="PANTHER" id="PTHR21621">
    <property type="entry name" value="RIBOSOMAL PROTEIN S6 MODIFICATION PROTEIN"/>
    <property type="match status" value="1"/>
</dbReference>
<dbReference type="InterPro" id="IPR013651">
    <property type="entry name" value="ATP-grasp_RimK-type"/>
</dbReference>
<keyword evidence="5" id="KW-1185">Reference proteome</keyword>
<dbReference type="Proteomes" id="UP001500416">
    <property type="component" value="Unassembled WGS sequence"/>
</dbReference>
<comment type="caution">
    <text evidence="4">The sequence shown here is derived from an EMBL/GenBank/DDBJ whole genome shotgun (WGS) entry which is preliminary data.</text>
</comment>